<dbReference type="InterPro" id="IPR001969">
    <property type="entry name" value="Aspartic_peptidase_AS"/>
</dbReference>
<evidence type="ECO:0000256" key="3">
    <source>
        <dbReference type="ARBA" id="ARBA00022695"/>
    </source>
</evidence>
<dbReference type="EMBL" id="BSXT01002996">
    <property type="protein sequence ID" value="GMF51994.1"/>
    <property type="molecule type" value="Genomic_DNA"/>
</dbReference>
<comment type="caution">
    <text evidence="10">The sequence shown here is derived from an EMBL/GenBank/DDBJ whole genome shotgun (WGS) entry which is preliminary data.</text>
</comment>
<dbReference type="GO" id="GO:0006508">
    <property type="term" value="P:proteolysis"/>
    <property type="evidence" value="ECO:0007669"/>
    <property type="project" value="InterPro"/>
</dbReference>
<dbReference type="InterPro" id="IPR021109">
    <property type="entry name" value="Peptidase_aspartic_dom_sf"/>
</dbReference>
<dbReference type="InterPro" id="IPR012337">
    <property type="entry name" value="RNaseH-like_sf"/>
</dbReference>
<dbReference type="GO" id="GO:0004190">
    <property type="term" value="F:aspartic-type endopeptidase activity"/>
    <property type="evidence" value="ECO:0007669"/>
    <property type="project" value="InterPro"/>
</dbReference>
<dbReference type="AlphaFoldDB" id="A0A9W6Y4E6"/>
<gene>
    <name evidence="10" type="ORF">Pfra01_002120900</name>
</gene>
<accession>A0A9W6Y4E6</accession>
<organism evidence="10 11">
    <name type="scientific">Phytophthora fragariaefolia</name>
    <dbReference type="NCBI Taxonomy" id="1490495"/>
    <lineage>
        <taxon>Eukaryota</taxon>
        <taxon>Sar</taxon>
        <taxon>Stramenopiles</taxon>
        <taxon>Oomycota</taxon>
        <taxon>Peronosporomycetes</taxon>
        <taxon>Peronosporales</taxon>
        <taxon>Peronosporaceae</taxon>
        <taxon>Phytophthora</taxon>
    </lineage>
</organism>
<evidence type="ECO:0000256" key="2">
    <source>
        <dbReference type="ARBA" id="ARBA00022679"/>
    </source>
</evidence>
<dbReference type="GO" id="GO:0003676">
    <property type="term" value="F:nucleic acid binding"/>
    <property type="evidence" value="ECO:0007669"/>
    <property type="project" value="InterPro"/>
</dbReference>
<dbReference type="Pfam" id="PF13650">
    <property type="entry name" value="Asp_protease_2"/>
    <property type="match status" value="1"/>
</dbReference>
<evidence type="ECO:0000256" key="1">
    <source>
        <dbReference type="ARBA" id="ARBA00012493"/>
    </source>
</evidence>
<keyword evidence="6" id="KW-0378">Hydrolase</keyword>
<dbReference type="GO" id="GO:0003964">
    <property type="term" value="F:RNA-directed DNA polymerase activity"/>
    <property type="evidence" value="ECO:0007669"/>
    <property type="project" value="UniProtKB-KW"/>
</dbReference>
<feature type="domain" description="Reverse transcriptase RNase H-like" evidence="9">
    <location>
        <begin position="587"/>
        <end position="690"/>
    </location>
</feature>
<evidence type="ECO:0000259" key="9">
    <source>
        <dbReference type="Pfam" id="PF17917"/>
    </source>
</evidence>
<dbReference type="CDD" id="cd01647">
    <property type="entry name" value="RT_LTR"/>
    <property type="match status" value="1"/>
</dbReference>
<keyword evidence="7" id="KW-0695">RNA-directed DNA polymerase</keyword>
<dbReference type="PANTHER" id="PTHR37984">
    <property type="entry name" value="PROTEIN CBG26694"/>
    <property type="match status" value="1"/>
</dbReference>
<dbReference type="InterPro" id="IPR050951">
    <property type="entry name" value="Retrovirus_Pol_polyprotein"/>
</dbReference>
<dbReference type="GO" id="GO:0004519">
    <property type="term" value="F:endonuclease activity"/>
    <property type="evidence" value="ECO:0007669"/>
    <property type="project" value="UniProtKB-KW"/>
</dbReference>
<dbReference type="FunFam" id="3.30.70.270:FF:000020">
    <property type="entry name" value="Transposon Tf2-6 polyprotein-like Protein"/>
    <property type="match status" value="1"/>
</dbReference>
<evidence type="ECO:0000256" key="6">
    <source>
        <dbReference type="ARBA" id="ARBA00022801"/>
    </source>
</evidence>
<evidence type="ECO:0000256" key="8">
    <source>
        <dbReference type="SAM" id="MobiDB-lite"/>
    </source>
</evidence>
<dbReference type="Gene3D" id="3.30.420.10">
    <property type="entry name" value="Ribonuclease H-like superfamily/Ribonuclease H"/>
    <property type="match status" value="1"/>
</dbReference>
<reference evidence="10" key="1">
    <citation type="submission" date="2023-04" db="EMBL/GenBank/DDBJ databases">
        <title>Phytophthora fragariaefolia NBRC 109709.</title>
        <authorList>
            <person name="Ichikawa N."/>
            <person name="Sato H."/>
            <person name="Tonouchi N."/>
        </authorList>
    </citation>
    <scope>NUCLEOTIDE SEQUENCE</scope>
    <source>
        <strain evidence="10">NBRC 109709</strain>
    </source>
</reference>
<proteinExistence type="predicted"/>
<feature type="compositionally biased region" description="Basic and acidic residues" evidence="8">
    <location>
        <begin position="38"/>
        <end position="49"/>
    </location>
</feature>
<dbReference type="CDD" id="cd00303">
    <property type="entry name" value="retropepsin_like"/>
    <property type="match status" value="1"/>
</dbReference>
<evidence type="ECO:0000313" key="10">
    <source>
        <dbReference type="EMBL" id="GMF51994.1"/>
    </source>
</evidence>
<dbReference type="InterPro" id="IPR041373">
    <property type="entry name" value="RT_RNaseH"/>
</dbReference>
<dbReference type="SUPFAM" id="SSF53098">
    <property type="entry name" value="Ribonuclease H-like"/>
    <property type="match status" value="1"/>
</dbReference>
<dbReference type="InterPro" id="IPR043128">
    <property type="entry name" value="Rev_trsase/Diguanyl_cyclase"/>
</dbReference>
<dbReference type="Gene3D" id="3.30.70.270">
    <property type="match status" value="2"/>
</dbReference>
<dbReference type="Gene3D" id="2.40.70.10">
    <property type="entry name" value="Acid Proteases"/>
    <property type="match status" value="1"/>
</dbReference>
<dbReference type="PANTHER" id="PTHR37984:SF5">
    <property type="entry name" value="PROTEIN NYNRIN-LIKE"/>
    <property type="match status" value="1"/>
</dbReference>
<keyword evidence="2" id="KW-0808">Transferase</keyword>
<keyword evidence="5" id="KW-0255">Endonuclease</keyword>
<dbReference type="PROSITE" id="PS00141">
    <property type="entry name" value="ASP_PROTEASE"/>
    <property type="match status" value="1"/>
</dbReference>
<dbReference type="InterPro" id="IPR043502">
    <property type="entry name" value="DNA/RNA_pol_sf"/>
</dbReference>
<dbReference type="SUPFAM" id="SSF50630">
    <property type="entry name" value="Acid proteases"/>
    <property type="match status" value="1"/>
</dbReference>
<evidence type="ECO:0000256" key="4">
    <source>
        <dbReference type="ARBA" id="ARBA00022722"/>
    </source>
</evidence>
<keyword evidence="3" id="KW-0548">Nucleotidyltransferase</keyword>
<dbReference type="Gene3D" id="3.10.10.10">
    <property type="entry name" value="HIV Type 1 Reverse Transcriptase, subunit A, domain 1"/>
    <property type="match status" value="1"/>
</dbReference>
<dbReference type="EC" id="2.7.7.49" evidence="1"/>
<sequence length="899" mass="101035">MDQVGRFCDGLKSETRKEVMYLRCSTLAEAISAAQASERTHFQSSDRNRASNNSRHRGNSHRAATDGPTPMDVSAVDTRSISKEQCRRQNLCYYCKGKRISSADVSGVSVERVVSPESPTAPMDTTVIEMAEMLTTEMSDTPRAVTSTSPFLVKVMIQDRECSMLIDSGASHCVLSGRGFDTSRMETLNLVARGFDGRTQKRAVSMADLEVRCSSSVVTVPFVFWQLNHDYDGILGRPWLEASNPKIDWPTRTLTWPEYRQDTHSPPDDDDELIHPVNCNSKTVLAPVEVSLQSSGDGLINHEYLEIFRLVLESGLLPKPTPRDVVILLNEFDDVFTSSLPNELPPEREIQHDIVLKPGATPSARSPFRHARIEERELAKFVKELLGKNNIEESNSACGDAGVPIRWVIDYRHVNSHSVIPKIPLPRVDDLFDKLSGAAYFSTLDLMSGYHQMLLEPRARELTAFQANGELYQWVVAPMGLSGQVQVGAAIDCVSRSQDLCVDNYSGPIKTKAISKMQPPRNRKELQRCLGLCGYYRRFIPQYSALVYPLTELVKTTTGWRWVIEEIIAFDDVRALIKRPPVLRLPNFSLPFFVTTDASDVAVGGVLSQVFDGVEHPLAFLSRKLSDVEKRWPVHGKGLFAIKFCLEKWRVNLLGNGFTVYTDNSAYVSFFTKPTLSPKLLRWLDFFNQFTFKIFHKPGRTNAVADALSRPVEFSAVAITGLDPTLANRIKPLYADDEFCSTLLEQLRARERSAADKYALQDGLIILREGNRVVLPRDDRLLLDVLAHYYDNAVVAHAGAVRTFLALRQHFLWRVSHRAQADGQSERQIRTLEDGFRCSVSHYGDDWADWLPCIEFVHATGINTLTGRSPMEVDTGRRPIPALWVVRLRSSTPGQKQVN</sequence>
<dbReference type="OrthoDB" id="161383at2759"/>
<dbReference type="Pfam" id="PF17917">
    <property type="entry name" value="RT_RNaseH"/>
    <property type="match status" value="1"/>
</dbReference>
<evidence type="ECO:0000313" key="11">
    <source>
        <dbReference type="Proteomes" id="UP001165121"/>
    </source>
</evidence>
<keyword evidence="11" id="KW-1185">Reference proteome</keyword>
<keyword evidence="4" id="KW-0540">Nuclease</keyword>
<dbReference type="SUPFAM" id="SSF56672">
    <property type="entry name" value="DNA/RNA polymerases"/>
    <property type="match status" value="1"/>
</dbReference>
<evidence type="ECO:0000256" key="7">
    <source>
        <dbReference type="ARBA" id="ARBA00022918"/>
    </source>
</evidence>
<dbReference type="CDD" id="cd09274">
    <property type="entry name" value="RNase_HI_RT_Ty3"/>
    <property type="match status" value="1"/>
</dbReference>
<dbReference type="FunFam" id="3.10.20.370:FF:000001">
    <property type="entry name" value="Retrovirus-related Pol polyprotein from transposon 17.6-like protein"/>
    <property type="match status" value="1"/>
</dbReference>
<dbReference type="Proteomes" id="UP001165121">
    <property type="component" value="Unassembled WGS sequence"/>
</dbReference>
<dbReference type="InterPro" id="IPR036397">
    <property type="entry name" value="RNaseH_sf"/>
</dbReference>
<name>A0A9W6Y4E6_9STRA</name>
<feature type="region of interest" description="Disordered" evidence="8">
    <location>
        <begin position="36"/>
        <end position="80"/>
    </location>
</feature>
<protein>
    <recommendedName>
        <fullName evidence="1">RNA-directed DNA polymerase</fullName>
        <ecNumber evidence="1">2.7.7.49</ecNumber>
    </recommendedName>
</protein>
<evidence type="ECO:0000256" key="5">
    <source>
        <dbReference type="ARBA" id="ARBA00022759"/>
    </source>
</evidence>